<proteinExistence type="predicted"/>
<accession>A0ABN1CQQ7</accession>
<gene>
    <name evidence="1" type="ORF">GCM10008937_34000</name>
</gene>
<evidence type="ECO:0000313" key="1">
    <source>
        <dbReference type="EMBL" id="GAA0523651.1"/>
    </source>
</evidence>
<keyword evidence="2" id="KW-1185">Reference proteome</keyword>
<organism evidence="1 2">
    <name type="scientific">Deinococcus depolymerans</name>
    <dbReference type="NCBI Taxonomy" id="392408"/>
    <lineage>
        <taxon>Bacteria</taxon>
        <taxon>Thermotogati</taxon>
        <taxon>Deinococcota</taxon>
        <taxon>Deinococci</taxon>
        <taxon>Deinococcales</taxon>
        <taxon>Deinococcaceae</taxon>
        <taxon>Deinococcus</taxon>
    </lineage>
</organism>
<protein>
    <submittedName>
        <fullName evidence="1">Uncharacterized protein</fullName>
    </submittedName>
</protein>
<evidence type="ECO:0000313" key="2">
    <source>
        <dbReference type="Proteomes" id="UP001500191"/>
    </source>
</evidence>
<reference evidence="1 2" key="1">
    <citation type="journal article" date="2019" name="Int. J. Syst. Evol. Microbiol.">
        <title>The Global Catalogue of Microorganisms (GCM) 10K type strain sequencing project: providing services to taxonomists for standard genome sequencing and annotation.</title>
        <authorList>
            <consortium name="The Broad Institute Genomics Platform"/>
            <consortium name="The Broad Institute Genome Sequencing Center for Infectious Disease"/>
            <person name="Wu L."/>
            <person name="Ma J."/>
        </authorList>
    </citation>
    <scope>NUCLEOTIDE SEQUENCE [LARGE SCALE GENOMIC DNA]</scope>
    <source>
        <strain evidence="1 2">JCM 14368</strain>
    </source>
</reference>
<name>A0ABN1CQQ7_9DEIO</name>
<sequence length="381" mass="41657">MPSVMKSDRFRFPPGLLTDCFPLARFGPAARTGPSRDGVSPPSPVETLLRTLRSGRDSTPFREGVVVPIGLASDELRLARAAWLCETGRPREAHDEALHLLPYAAADRKRLILAHLILARSASLSSDDREAEEAFAEAHRLADTSKAGELRVPVLCLRAQSTPDPRRAVNHARRAVSLARTGTWKFHARATLAGLLVDRAPYGALEQARLARPDAPADVLPLLDSIEAAAFERLRSPADSVETGEPVTAAVYLTDPPRLLLGDPPVRLAVGPDLALLVAYLTEHPGARLIEVAERLLPESRGTSGRVRHDDAAHRVARVRQVVQRLRRLVGDRDVIVSSNGRLHLGPDYRWTSDLTVVRQDPALLAPSLTTDRTWPIDPLD</sequence>
<comment type="caution">
    <text evidence="1">The sequence shown here is derived from an EMBL/GenBank/DDBJ whole genome shotgun (WGS) entry which is preliminary data.</text>
</comment>
<dbReference type="Proteomes" id="UP001500191">
    <property type="component" value="Unassembled WGS sequence"/>
</dbReference>
<dbReference type="EMBL" id="BAAADB010000033">
    <property type="protein sequence ID" value="GAA0523651.1"/>
    <property type="molecule type" value="Genomic_DNA"/>
</dbReference>